<feature type="transmembrane region" description="Helical" evidence="5">
    <location>
        <begin position="9"/>
        <end position="28"/>
    </location>
</feature>
<feature type="transmembrane region" description="Helical" evidence="5">
    <location>
        <begin position="92"/>
        <end position="112"/>
    </location>
</feature>
<feature type="transmembrane region" description="Helical" evidence="5">
    <location>
        <begin position="204"/>
        <end position="226"/>
    </location>
</feature>
<sequence>MRLKFYNRFGMFIAGIAAFVAALIAGGGEQPNTTALALTAGSILLVLDLGCRFWQYRPEDDRILFLFAEVNGGQLAFLPVWIWGAILTITTLAQLSVLISFGLAVGLADVVYRLRQAHLKQESGWLALAPSGGTPLWIVGGLVLLLPWWRSLPPLEGQVDQQGPFFVSFLVLIIAMNLIRRYFGSKLSKQGASASEVQRSYESPAGLVVLRLLFLAMWVLILLYGFDQPRMAHFALALPGALRWLGVAGAIVSLLLLVWVHQSLGKSWSRLLQVWEEQTLVTHGPYQWVRHPMYAVLSGFYLCAALVAANSLIGFVSVGIVVQFWTRIEPEEHMMIEHFGDAYRKYMQHTGRLLPRLRG</sequence>
<dbReference type="GO" id="GO:0016020">
    <property type="term" value="C:membrane"/>
    <property type="evidence" value="ECO:0007669"/>
    <property type="project" value="UniProtKB-SubCell"/>
</dbReference>
<keyword evidence="4 5" id="KW-0472">Membrane</keyword>
<protein>
    <recommendedName>
        <fullName evidence="8">Steroid 5-alpha reductase C-terminal domain-containing protein</fullName>
    </recommendedName>
</protein>
<evidence type="ECO:0000256" key="4">
    <source>
        <dbReference type="ARBA" id="ARBA00023136"/>
    </source>
</evidence>
<feature type="transmembrane region" description="Helical" evidence="5">
    <location>
        <begin position="34"/>
        <end position="51"/>
    </location>
</feature>
<dbReference type="AlphaFoldDB" id="W4LG02"/>
<gene>
    <name evidence="6" type="ORF">ETSY2_45755</name>
</gene>
<feature type="transmembrane region" description="Helical" evidence="5">
    <location>
        <begin position="124"/>
        <end position="145"/>
    </location>
</feature>
<evidence type="ECO:0000313" key="6">
    <source>
        <dbReference type="EMBL" id="ETW96799.1"/>
    </source>
</evidence>
<keyword evidence="7" id="KW-1185">Reference proteome</keyword>
<feature type="transmembrane region" description="Helical" evidence="5">
    <location>
        <begin position="165"/>
        <end position="183"/>
    </location>
</feature>
<dbReference type="PANTHER" id="PTHR43847">
    <property type="entry name" value="BLL3993 PROTEIN"/>
    <property type="match status" value="1"/>
</dbReference>
<evidence type="ECO:0000313" key="7">
    <source>
        <dbReference type="Proteomes" id="UP000019140"/>
    </source>
</evidence>
<evidence type="ECO:0000256" key="2">
    <source>
        <dbReference type="ARBA" id="ARBA00022692"/>
    </source>
</evidence>
<accession>W4LG02</accession>
<keyword evidence="3 5" id="KW-1133">Transmembrane helix</keyword>
<dbReference type="Gene3D" id="1.20.120.1630">
    <property type="match status" value="1"/>
</dbReference>
<dbReference type="HOGENOM" id="CLU_770940_0_0_7"/>
<organism evidence="6 7">
    <name type="scientific">Candidatus Entotheonella gemina</name>
    <dbReference type="NCBI Taxonomy" id="1429439"/>
    <lineage>
        <taxon>Bacteria</taxon>
        <taxon>Pseudomonadati</taxon>
        <taxon>Nitrospinota/Tectimicrobiota group</taxon>
        <taxon>Candidatus Tectimicrobiota</taxon>
        <taxon>Candidatus Entotheonellia</taxon>
        <taxon>Candidatus Entotheonellales</taxon>
        <taxon>Candidatus Entotheonellaceae</taxon>
        <taxon>Candidatus Entotheonella</taxon>
    </lineage>
</organism>
<feature type="transmembrane region" description="Helical" evidence="5">
    <location>
        <begin position="300"/>
        <end position="325"/>
    </location>
</feature>
<dbReference type="Proteomes" id="UP000019140">
    <property type="component" value="Unassembled WGS sequence"/>
</dbReference>
<evidence type="ECO:0000256" key="5">
    <source>
        <dbReference type="SAM" id="Phobius"/>
    </source>
</evidence>
<dbReference type="PANTHER" id="PTHR43847:SF1">
    <property type="entry name" value="BLL3993 PROTEIN"/>
    <property type="match status" value="1"/>
</dbReference>
<keyword evidence="2 5" id="KW-0812">Transmembrane</keyword>
<reference evidence="6 7" key="1">
    <citation type="journal article" date="2014" name="Nature">
        <title>An environmental bacterial taxon with a large and distinct metabolic repertoire.</title>
        <authorList>
            <person name="Wilson M.C."/>
            <person name="Mori T."/>
            <person name="Ruckert C."/>
            <person name="Uria A.R."/>
            <person name="Helf M.J."/>
            <person name="Takada K."/>
            <person name="Gernert C."/>
            <person name="Steffens U.A."/>
            <person name="Heycke N."/>
            <person name="Schmitt S."/>
            <person name="Rinke C."/>
            <person name="Helfrich E.J."/>
            <person name="Brachmann A.O."/>
            <person name="Gurgui C."/>
            <person name="Wakimoto T."/>
            <person name="Kracht M."/>
            <person name="Crusemann M."/>
            <person name="Hentschel U."/>
            <person name="Abe I."/>
            <person name="Matsunaga S."/>
            <person name="Kalinowski J."/>
            <person name="Takeyama H."/>
            <person name="Piel J."/>
        </authorList>
    </citation>
    <scope>NUCLEOTIDE SEQUENCE [LARGE SCALE GENOMIC DNA]</scope>
    <source>
        <strain evidence="7">TSY2</strain>
    </source>
</reference>
<evidence type="ECO:0008006" key="8">
    <source>
        <dbReference type="Google" id="ProtNLM"/>
    </source>
</evidence>
<dbReference type="GO" id="GO:0004671">
    <property type="term" value="F:protein C-terminal S-isoprenylcysteine carboxyl O-methyltransferase activity"/>
    <property type="evidence" value="ECO:0007669"/>
    <property type="project" value="InterPro"/>
</dbReference>
<evidence type="ECO:0000256" key="3">
    <source>
        <dbReference type="ARBA" id="ARBA00022989"/>
    </source>
</evidence>
<dbReference type="Pfam" id="PF04140">
    <property type="entry name" value="ICMT"/>
    <property type="match status" value="1"/>
</dbReference>
<evidence type="ECO:0000256" key="1">
    <source>
        <dbReference type="ARBA" id="ARBA00004141"/>
    </source>
</evidence>
<dbReference type="InterPro" id="IPR007269">
    <property type="entry name" value="ICMT_MeTrfase"/>
</dbReference>
<name>W4LG02_9BACT</name>
<feature type="transmembrane region" description="Helical" evidence="5">
    <location>
        <begin position="241"/>
        <end position="260"/>
    </location>
</feature>
<dbReference type="InterPro" id="IPR052527">
    <property type="entry name" value="Metal_cation-efflux_comp"/>
</dbReference>
<proteinExistence type="predicted"/>
<dbReference type="EMBL" id="AZHX01002136">
    <property type="protein sequence ID" value="ETW96799.1"/>
    <property type="molecule type" value="Genomic_DNA"/>
</dbReference>
<comment type="subcellular location">
    <subcellularLocation>
        <location evidence="1">Membrane</location>
        <topology evidence="1">Multi-pass membrane protein</topology>
    </subcellularLocation>
</comment>
<feature type="transmembrane region" description="Helical" evidence="5">
    <location>
        <begin position="63"/>
        <end position="86"/>
    </location>
</feature>
<comment type="caution">
    <text evidence="6">The sequence shown here is derived from an EMBL/GenBank/DDBJ whole genome shotgun (WGS) entry which is preliminary data.</text>
</comment>